<gene>
    <name evidence="3" type="ORF">AW09_004383</name>
</gene>
<protein>
    <submittedName>
        <fullName evidence="3">Outer membrane lipoprotein-sorting protein</fullName>
    </submittedName>
</protein>
<organism evidence="3 4">
    <name type="scientific">Candidatus Accumulibacter phosphatis</name>
    <dbReference type="NCBI Taxonomy" id="327160"/>
    <lineage>
        <taxon>Bacteria</taxon>
        <taxon>Pseudomonadati</taxon>
        <taxon>Pseudomonadota</taxon>
        <taxon>Betaproteobacteria</taxon>
        <taxon>Candidatus Accumulibacter</taxon>
    </lineage>
</organism>
<evidence type="ECO:0000256" key="2">
    <source>
        <dbReference type="SAM" id="SignalP"/>
    </source>
</evidence>
<name>A0A084Y727_9PROT</name>
<dbReference type="AlphaFoldDB" id="A0A084Y727"/>
<dbReference type="Gene3D" id="2.50.20.10">
    <property type="entry name" value="Lipoprotein localisation LolA/LolB/LppX"/>
    <property type="match status" value="1"/>
</dbReference>
<evidence type="ECO:0000256" key="1">
    <source>
        <dbReference type="ARBA" id="ARBA00022729"/>
    </source>
</evidence>
<keyword evidence="3" id="KW-0449">Lipoprotein</keyword>
<feature type="chain" id="PRO_5001785662" evidence="2">
    <location>
        <begin position="26"/>
        <end position="291"/>
    </location>
</feature>
<feature type="signal peptide" evidence="2">
    <location>
        <begin position="1"/>
        <end position="25"/>
    </location>
</feature>
<proteinExistence type="predicted"/>
<evidence type="ECO:0000313" key="3">
    <source>
        <dbReference type="EMBL" id="KFB70521.1"/>
    </source>
</evidence>
<reference evidence="3 4" key="1">
    <citation type="submission" date="2014-02" db="EMBL/GenBank/DDBJ databases">
        <title>Expanding our view of genomic diversity in Candidatus Accumulibacter clades.</title>
        <authorList>
            <person name="Skennerton C.T."/>
            <person name="Barr J.J."/>
            <person name="Slater F.R."/>
            <person name="Bond P.L."/>
            <person name="Tyson G.W."/>
        </authorList>
    </citation>
    <scope>NUCLEOTIDE SEQUENCE [LARGE SCALE GENOMIC DNA]</scope>
    <source>
        <strain evidence="4">BA-91</strain>
    </source>
</reference>
<dbReference type="InterPro" id="IPR019207">
    <property type="entry name" value="DUF2092"/>
</dbReference>
<sequence>MIHHPFARRVALLAAGLLVAGSVQAQQPPGKPKAAKPARTASKAVAPKPVIEIKAVDLLKAMSERLAAARSMAFTAVVTYEAPSRLGPALAYTTTSEVLMQRPDKLRVITIGDGPASEFYYDGKAMTAYSPAENFVAVAAAPPTIDATLKAAFESAAIYFPFADVVLADPYRNIAEGLTNAFYIGQSKVVGGTVTDMLAYVNDAVFVQIWIGADDKLPRMLRAVYRNDPLRLRHQMELANWKLDPAVAADAFATSKTTTAVSVAFAHPDAKAAAALQAPAKPKPAKSTQSQ</sequence>
<dbReference type="InterPro" id="IPR029046">
    <property type="entry name" value="LolA/LolB/LppX"/>
</dbReference>
<comment type="caution">
    <text evidence="3">The sequence shown here is derived from an EMBL/GenBank/DDBJ whole genome shotgun (WGS) entry which is preliminary data.</text>
</comment>
<accession>A0A084Y727</accession>
<dbReference type="Pfam" id="PF09865">
    <property type="entry name" value="DUF2092"/>
    <property type="match status" value="1"/>
</dbReference>
<dbReference type="SUPFAM" id="SSF89392">
    <property type="entry name" value="Prokaryotic lipoproteins and lipoprotein localization factors"/>
    <property type="match status" value="1"/>
</dbReference>
<keyword evidence="1 2" id="KW-0732">Signal</keyword>
<dbReference type="Proteomes" id="UP000020077">
    <property type="component" value="Unassembled WGS sequence"/>
</dbReference>
<evidence type="ECO:0000313" key="4">
    <source>
        <dbReference type="Proteomes" id="UP000020077"/>
    </source>
</evidence>
<dbReference type="EMBL" id="JDVG02000690">
    <property type="protein sequence ID" value="KFB70521.1"/>
    <property type="molecule type" value="Genomic_DNA"/>
</dbReference>